<dbReference type="SUPFAM" id="SSF55315">
    <property type="entry name" value="L30e-like"/>
    <property type="match status" value="1"/>
</dbReference>
<evidence type="ECO:0000313" key="4">
    <source>
        <dbReference type="EMBL" id="GAA5414524.1"/>
    </source>
</evidence>
<feature type="domain" description="tRNA/rRNA methyltransferase SpoU type" evidence="3">
    <location>
        <begin position="118"/>
        <end position="261"/>
    </location>
</feature>
<proteinExistence type="predicted"/>
<dbReference type="EMBL" id="BAABQM010000001">
    <property type="protein sequence ID" value="GAA5414524.1"/>
    <property type="molecule type" value="Genomic_DNA"/>
</dbReference>
<dbReference type="GO" id="GO:0008168">
    <property type="term" value="F:methyltransferase activity"/>
    <property type="evidence" value="ECO:0007669"/>
    <property type="project" value="UniProtKB-KW"/>
</dbReference>
<dbReference type="PANTHER" id="PTHR43191">
    <property type="entry name" value="RRNA METHYLTRANSFERASE 3"/>
    <property type="match status" value="1"/>
</dbReference>
<dbReference type="PANTHER" id="PTHR43191:SF2">
    <property type="entry name" value="RRNA METHYLTRANSFERASE 3, MITOCHONDRIAL"/>
    <property type="match status" value="1"/>
</dbReference>
<keyword evidence="2" id="KW-0808">Transferase</keyword>
<dbReference type="InterPro" id="IPR051259">
    <property type="entry name" value="rRNA_Methyltransferase"/>
</dbReference>
<evidence type="ECO:0000259" key="3">
    <source>
        <dbReference type="Pfam" id="PF00588"/>
    </source>
</evidence>
<dbReference type="InterPro" id="IPR001537">
    <property type="entry name" value="SpoU_MeTrfase"/>
</dbReference>
<evidence type="ECO:0000256" key="2">
    <source>
        <dbReference type="ARBA" id="ARBA00022679"/>
    </source>
</evidence>
<comment type="caution">
    <text evidence="4">The sequence shown here is derived from an EMBL/GenBank/DDBJ whole genome shotgun (WGS) entry which is preliminary data.</text>
</comment>
<dbReference type="InterPro" id="IPR029064">
    <property type="entry name" value="Ribosomal_eL30-like_sf"/>
</dbReference>
<dbReference type="Proteomes" id="UP001449582">
    <property type="component" value="Unassembled WGS sequence"/>
</dbReference>
<organism evidence="4 5">
    <name type="scientific">Ureaplasma ceti</name>
    <dbReference type="NCBI Taxonomy" id="3119530"/>
    <lineage>
        <taxon>Bacteria</taxon>
        <taxon>Bacillati</taxon>
        <taxon>Mycoplasmatota</taxon>
        <taxon>Mycoplasmoidales</taxon>
        <taxon>Mycoplasmoidaceae</taxon>
        <taxon>Ureaplasma</taxon>
    </lineage>
</organism>
<dbReference type="Gene3D" id="3.30.1330.30">
    <property type="match status" value="1"/>
</dbReference>
<dbReference type="SUPFAM" id="SSF75217">
    <property type="entry name" value="alpha/beta knot"/>
    <property type="match status" value="1"/>
</dbReference>
<dbReference type="GO" id="GO:0032259">
    <property type="term" value="P:methylation"/>
    <property type="evidence" value="ECO:0007669"/>
    <property type="project" value="UniProtKB-KW"/>
</dbReference>
<dbReference type="RefSeq" id="WP_353289686.1">
    <property type="nucleotide sequence ID" value="NZ_BAABQM010000001.1"/>
</dbReference>
<dbReference type="InterPro" id="IPR029026">
    <property type="entry name" value="tRNA_m1G_MTases_N"/>
</dbReference>
<keyword evidence="1 4" id="KW-0489">Methyltransferase</keyword>
<evidence type="ECO:0000313" key="5">
    <source>
        <dbReference type="Proteomes" id="UP001449582"/>
    </source>
</evidence>
<sequence>MKYKTIVSPKNELIAHAYKLINNNSYSKTNNMFVVEKYKLFEEAYKNGFKIPTIFVLESKLAEIEPKLQALKFDLRKVILISESVCNKLTDNASANYVFAICERKPQKHIAFRSGQNVLFLDNIQDPGNLGTMIRSGFALGMDLILLNNCVSLSNSKVIKASMGGCFKPNLFELDNQTEAIKALNNYKTLKYKIISMCLDKNSIPLHKFKFNKNNNVILIGNEGHGIQPELIKMSTNKIMIDMQNNMESLNAAIATAIVCYQLKFN</sequence>
<dbReference type="CDD" id="cd18095">
    <property type="entry name" value="SpoU-like_rRNA-MTase"/>
    <property type="match status" value="1"/>
</dbReference>
<protein>
    <submittedName>
        <fullName evidence="4">RNA methyltransferase</fullName>
    </submittedName>
</protein>
<evidence type="ECO:0000256" key="1">
    <source>
        <dbReference type="ARBA" id="ARBA00022603"/>
    </source>
</evidence>
<dbReference type="Gene3D" id="3.40.1280.10">
    <property type="match status" value="1"/>
</dbReference>
<reference evidence="4" key="1">
    <citation type="submission" date="2024-02" db="EMBL/GenBank/DDBJ databases">
        <title>Draft genome sequence of new strains in genus Ureaplasma.</title>
        <authorList>
            <person name="Nakajima Y."/>
            <person name="Segawa T."/>
        </authorList>
    </citation>
    <scope>NUCLEOTIDE SEQUENCE [LARGE SCALE GENOMIC DNA]</scope>
    <source>
        <strain evidence="4">OM1</strain>
    </source>
</reference>
<accession>A0ABP9UCQ2</accession>
<keyword evidence="5" id="KW-1185">Reference proteome</keyword>
<dbReference type="Pfam" id="PF00588">
    <property type="entry name" value="SpoU_methylase"/>
    <property type="match status" value="1"/>
</dbReference>
<dbReference type="InterPro" id="IPR029028">
    <property type="entry name" value="Alpha/beta_knot_MTases"/>
</dbReference>
<name>A0ABP9UCQ2_9BACT</name>
<gene>
    <name evidence="4" type="ORF">UREOM_2350</name>
</gene>